<reference evidence="2 3" key="1">
    <citation type="journal article" date="2023" name="IScience">
        <title>Expanded male sex-determining region conserved during the evolution of homothallism in the green alga Volvox.</title>
        <authorList>
            <person name="Yamamoto K."/>
            <person name="Matsuzaki R."/>
            <person name="Mahakham W."/>
            <person name="Heman W."/>
            <person name="Sekimoto H."/>
            <person name="Kawachi M."/>
            <person name="Minakuchi Y."/>
            <person name="Toyoda A."/>
            <person name="Nozaki H."/>
        </authorList>
    </citation>
    <scope>NUCLEOTIDE SEQUENCE [LARGE SCALE GENOMIC DNA]</scope>
    <source>
        <strain evidence="2 3">NIES-4468</strain>
    </source>
</reference>
<comment type="caution">
    <text evidence="2">The sequence shown here is derived from an EMBL/GenBank/DDBJ whole genome shotgun (WGS) entry which is preliminary data.</text>
</comment>
<evidence type="ECO:0000313" key="2">
    <source>
        <dbReference type="EMBL" id="GLI60658.1"/>
    </source>
</evidence>
<name>A0ABQ5RTU3_9CHLO</name>
<feature type="compositionally biased region" description="Basic and acidic residues" evidence="1">
    <location>
        <begin position="101"/>
        <end position="116"/>
    </location>
</feature>
<feature type="region of interest" description="Disordered" evidence="1">
    <location>
        <begin position="101"/>
        <end position="173"/>
    </location>
</feature>
<feature type="non-terminal residue" evidence="2">
    <location>
        <position position="1"/>
    </location>
</feature>
<protein>
    <recommendedName>
        <fullName evidence="4">Dynein light chain</fullName>
    </recommendedName>
</protein>
<dbReference type="Proteomes" id="UP001165090">
    <property type="component" value="Unassembled WGS sequence"/>
</dbReference>
<evidence type="ECO:0000256" key="1">
    <source>
        <dbReference type="SAM" id="MobiDB-lite"/>
    </source>
</evidence>
<organism evidence="2 3">
    <name type="scientific">Volvox africanus</name>
    <dbReference type="NCBI Taxonomy" id="51714"/>
    <lineage>
        <taxon>Eukaryota</taxon>
        <taxon>Viridiplantae</taxon>
        <taxon>Chlorophyta</taxon>
        <taxon>core chlorophytes</taxon>
        <taxon>Chlorophyceae</taxon>
        <taxon>CS clade</taxon>
        <taxon>Chlamydomonadales</taxon>
        <taxon>Volvocaceae</taxon>
        <taxon>Volvox</taxon>
    </lineage>
</organism>
<feature type="compositionally biased region" description="Low complexity" evidence="1">
    <location>
        <begin position="144"/>
        <end position="173"/>
    </location>
</feature>
<accession>A0ABQ5RTU3</accession>
<evidence type="ECO:0000313" key="3">
    <source>
        <dbReference type="Proteomes" id="UP001165090"/>
    </source>
</evidence>
<keyword evidence="3" id="KW-1185">Reference proteome</keyword>
<sequence>DLVVRLHPRFPPLSCGASPFCPGGVREGVNGNQMGCAAERRRRRYMRAQTRAYSSYGSPYLTSVHCPTTASLTLLSASSPLPFRSLLPVRQTCDIANVDSDGREVKRELPEGDSRAKPNTATATDNQHQPHQHEQLNPLPPPSSASTFASTSSLRQQQQGQQPSTAAPPATGSKGVLTQISSILGQALIIETDMPEELEALAILCVHVLLVWKHDDPAHAIKQCFSYLLKGHKCVWRCTVTTAGRSRAHITRRSASGCVDGCFLSFEYLGQIVVLSCV</sequence>
<feature type="compositionally biased region" description="Polar residues" evidence="1">
    <location>
        <begin position="117"/>
        <end position="129"/>
    </location>
</feature>
<gene>
    <name evidence="2" type="ORF">VaNZ11_002858</name>
</gene>
<proteinExistence type="predicted"/>
<evidence type="ECO:0008006" key="4">
    <source>
        <dbReference type="Google" id="ProtNLM"/>
    </source>
</evidence>
<dbReference type="EMBL" id="BSDZ01000008">
    <property type="protein sequence ID" value="GLI60658.1"/>
    <property type="molecule type" value="Genomic_DNA"/>
</dbReference>